<keyword evidence="2" id="KW-0812">Transmembrane</keyword>
<evidence type="ECO:0000256" key="1">
    <source>
        <dbReference type="SAM" id="MobiDB-lite"/>
    </source>
</evidence>
<feature type="region of interest" description="Disordered" evidence="1">
    <location>
        <begin position="122"/>
        <end position="147"/>
    </location>
</feature>
<feature type="compositionally biased region" description="Basic and acidic residues" evidence="1">
    <location>
        <begin position="123"/>
        <end position="134"/>
    </location>
</feature>
<accession>A0A0N4Z186</accession>
<organism evidence="3 4">
    <name type="scientific">Parastrongyloides trichosuri</name>
    <name type="common">Possum-specific nematode worm</name>
    <dbReference type="NCBI Taxonomy" id="131310"/>
    <lineage>
        <taxon>Eukaryota</taxon>
        <taxon>Metazoa</taxon>
        <taxon>Ecdysozoa</taxon>
        <taxon>Nematoda</taxon>
        <taxon>Chromadorea</taxon>
        <taxon>Rhabditida</taxon>
        <taxon>Tylenchina</taxon>
        <taxon>Panagrolaimomorpha</taxon>
        <taxon>Strongyloidoidea</taxon>
        <taxon>Strongyloididae</taxon>
        <taxon>Parastrongyloides</taxon>
    </lineage>
</organism>
<protein>
    <submittedName>
        <fullName evidence="4">Uncharacterized protein</fullName>
    </submittedName>
</protein>
<feature type="transmembrane region" description="Helical" evidence="2">
    <location>
        <begin position="12"/>
        <end position="36"/>
    </location>
</feature>
<reference evidence="4" key="1">
    <citation type="submission" date="2017-02" db="UniProtKB">
        <authorList>
            <consortium name="WormBaseParasite"/>
        </authorList>
    </citation>
    <scope>IDENTIFICATION</scope>
</reference>
<evidence type="ECO:0000256" key="2">
    <source>
        <dbReference type="SAM" id="Phobius"/>
    </source>
</evidence>
<proteinExistence type="predicted"/>
<dbReference type="AlphaFoldDB" id="A0A0N4Z186"/>
<dbReference type="WBParaSite" id="PTRK_0000046000.1">
    <property type="protein sequence ID" value="PTRK_0000046000.1"/>
    <property type="gene ID" value="PTRK_0000046000"/>
</dbReference>
<evidence type="ECO:0000313" key="4">
    <source>
        <dbReference type="WBParaSite" id="PTRK_0000046000.1"/>
    </source>
</evidence>
<sequence>MEKWSRSMELLWLIILIFLTIFSGLLVGKIIGYCLIKTKDWWNKRKYKKSVTPFHGTPCSIKLEDKDIIELEMLPDSYFSFGRMSESWQFTYDNESEEDDDDEKNLFSANYKINKTSTCNKNKKWEGKEGKNNEKWIGNSKSGQSFL</sequence>
<dbReference type="Proteomes" id="UP000038045">
    <property type="component" value="Unplaced"/>
</dbReference>
<keyword evidence="3" id="KW-1185">Reference proteome</keyword>
<evidence type="ECO:0000313" key="3">
    <source>
        <dbReference type="Proteomes" id="UP000038045"/>
    </source>
</evidence>
<keyword evidence="2" id="KW-1133">Transmembrane helix</keyword>
<name>A0A0N4Z186_PARTI</name>
<keyword evidence="2" id="KW-0472">Membrane</keyword>